<keyword evidence="3 5" id="KW-1133">Transmembrane helix</keyword>
<dbReference type="InterPro" id="IPR009908">
    <property type="entry name" value="Methylamine_util_MauE"/>
</dbReference>
<gene>
    <name evidence="7" type="ORF">SNE25_04735</name>
</gene>
<feature type="transmembrane region" description="Helical" evidence="5">
    <location>
        <begin position="21"/>
        <end position="39"/>
    </location>
</feature>
<feature type="transmembrane region" description="Helical" evidence="5">
    <location>
        <begin position="59"/>
        <end position="80"/>
    </location>
</feature>
<comment type="subcellular location">
    <subcellularLocation>
        <location evidence="1">Membrane</location>
        <topology evidence="1">Multi-pass membrane protein</topology>
    </subcellularLocation>
</comment>
<feature type="transmembrane region" description="Helical" evidence="5">
    <location>
        <begin position="129"/>
        <end position="147"/>
    </location>
</feature>
<name>A0ABZ0TPK1_9SPHI</name>
<feature type="domain" description="Methylamine utilisation protein MauE" evidence="6">
    <location>
        <begin position="20"/>
        <end position="144"/>
    </location>
</feature>
<evidence type="ECO:0000256" key="4">
    <source>
        <dbReference type="ARBA" id="ARBA00023136"/>
    </source>
</evidence>
<feature type="transmembrane region" description="Helical" evidence="5">
    <location>
        <begin position="87"/>
        <end position="109"/>
    </location>
</feature>
<evidence type="ECO:0000313" key="7">
    <source>
        <dbReference type="EMBL" id="WPU94827.1"/>
    </source>
</evidence>
<reference evidence="7 8" key="1">
    <citation type="submission" date="2023-11" db="EMBL/GenBank/DDBJ databases">
        <title>Analysis of the Genomes of Mucilaginibacter gossypii cycad 4 and M. sabulilitoris SNA2: microbes with the potential for plant growth promotion.</title>
        <authorList>
            <person name="Hirsch A.M."/>
            <person name="Humm E."/>
            <person name="Rubbi M."/>
            <person name="Del Vecchio G."/>
            <person name="Ha S.M."/>
            <person name="Pellegrini M."/>
            <person name="Gunsalus R.P."/>
        </authorList>
    </citation>
    <scope>NUCLEOTIDE SEQUENCE [LARGE SCALE GENOMIC DNA]</scope>
    <source>
        <strain evidence="7 8">SNA2</strain>
    </source>
</reference>
<keyword evidence="4 5" id="KW-0472">Membrane</keyword>
<sequence>MESVIKSHRRIQISEQVRERLAIAISWLSMALFLYTAYAKTVDHDRFLNGLLKVQFIRYMAVPISYAVPSIELIVAYLLLLPQTSKYGLYSFIAVMAAFTAYIASAMIWENTLPCHCGGAIEKLSWSQHLWFNLAFIVLAIIALRLVKLNTSLKN</sequence>
<evidence type="ECO:0000256" key="3">
    <source>
        <dbReference type="ARBA" id="ARBA00022989"/>
    </source>
</evidence>
<protein>
    <recommendedName>
        <fullName evidence="6">Methylamine utilisation protein MauE domain-containing protein</fullName>
    </recommendedName>
</protein>
<accession>A0ABZ0TPK1</accession>
<evidence type="ECO:0000256" key="2">
    <source>
        <dbReference type="ARBA" id="ARBA00022692"/>
    </source>
</evidence>
<dbReference type="RefSeq" id="WP_321563942.1">
    <property type="nucleotide sequence ID" value="NZ_CP139558.1"/>
</dbReference>
<dbReference type="Pfam" id="PF07291">
    <property type="entry name" value="MauE"/>
    <property type="match status" value="1"/>
</dbReference>
<organism evidence="7 8">
    <name type="scientific">Mucilaginibacter sabulilitoris</name>
    <dbReference type="NCBI Taxonomy" id="1173583"/>
    <lineage>
        <taxon>Bacteria</taxon>
        <taxon>Pseudomonadati</taxon>
        <taxon>Bacteroidota</taxon>
        <taxon>Sphingobacteriia</taxon>
        <taxon>Sphingobacteriales</taxon>
        <taxon>Sphingobacteriaceae</taxon>
        <taxon>Mucilaginibacter</taxon>
    </lineage>
</organism>
<keyword evidence="8" id="KW-1185">Reference proteome</keyword>
<evidence type="ECO:0000313" key="8">
    <source>
        <dbReference type="Proteomes" id="UP001324380"/>
    </source>
</evidence>
<dbReference type="Proteomes" id="UP001324380">
    <property type="component" value="Chromosome"/>
</dbReference>
<evidence type="ECO:0000256" key="5">
    <source>
        <dbReference type="SAM" id="Phobius"/>
    </source>
</evidence>
<evidence type="ECO:0000259" key="6">
    <source>
        <dbReference type="Pfam" id="PF07291"/>
    </source>
</evidence>
<dbReference type="EMBL" id="CP139558">
    <property type="protein sequence ID" value="WPU94827.1"/>
    <property type="molecule type" value="Genomic_DNA"/>
</dbReference>
<proteinExistence type="predicted"/>
<keyword evidence="2 5" id="KW-0812">Transmembrane</keyword>
<evidence type="ECO:0000256" key="1">
    <source>
        <dbReference type="ARBA" id="ARBA00004141"/>
    </source>
</evidence>